<feature type="compositionally biased region" description="Gly residues" evidence="3">
    <location>
        <begin position="130"/>
        <end position="139"/>
    </location>
</feature>
<dbReference type="SUPFAM" id="SSF54928">
    <property type="entry name" value="RNA-binding domain, RBD"/>
    <property type="match status" value="2"/>
</dbReference>
<evidence type="ECO:0000313" key="6">
    <source>
        <dbReference type="Proteomes" id="UP000245609"/>
    </source>
</evidence>
<reference evidence="5 6" key="1">
    <citation type="journal article" date="2018" name="MBio">
        <title>Comparative Genomics Reveals the Core Gene Toolbox for the Fungus-Insect Symbiosis.</title>
        <authorList>
            <person name="Wang Y."/>
            <person name="Stata M."/>
            <person name="Wang W."/>
            <person name="Stajich J.E."/>
            <person name="White M.M."/>
            <person name="Moncalvo J.M."/>
        </authorList>
    </citation>
    <scope>NUCLEOTIDE SEQUENCE [LARGE SCALE GENOMIC DNA]</scope>
    <source>
        <strain evidence="5 6">SC-DP-2</strain>
    </source>
</reference>
<proteinExistence type="predicted"/>
<dbReference type="PANTHER" id="PTHR48027">
    <property type="entry name" value="HETEROGENEOUS NUCLEAR RIBONUCLEOPROTEIN 87F-RELATED"/>
    <property type="match status" value="1"/>
</dbReference>
<dbReference type="OrthoDB" id="439808at2759"/>
<dbReference type="InterPro" id="IPR035979">
    <property type="entry name" value="RBD_domain_sf"/>
</dbReference>
<dbReference type="InterPro" id="IPR052462">
    <property type="entry name" value="SLIRP/GR-RBP-like"/>
</dbReference>
<gene>
    <name evidence="5" type="ORF">BB560_004585</name>
</gene>
<dbReference type="GO" id="GO:0003723">
    <property type="term" value="F:RNA binding"/>
    <property type="evidence" value="ECO:0007669"/>
    <property type="project" value="UniProtKB-UniRule"/>
</dbReference>
<dbReference type="CDD" id="cd00590">
    <property type="entry name" value="RRM_SF"/>
    <property type="match status" value="1"/>
</dbReference>
<dbReference type="EMBL" id="MBFS01001448">
    <property type="protein sequence ID" value="PVV01014.1"/>
    <property type="molecule type" value="Genomic_DNA"/>
</dbReference>
<dbReference type="PROSITE" id="PS50102">
    <property type="entry name" value="RRM"/>
    <property type="match status" value="1"/>
</dbReference>
<keyword evidence="6" id="KW-1185">Reference proteome</keyword>
<dbReference type="InterPro" id="IPR012677">
    <property type="entry name" value="Nucleotide-bd_a/b_plait_sf"/>
</dbReference>
<dbReference type="Pfam" id="PF00076">
    <property type="entry name" value="RRM_1"/>
    <property type="match status" value="1"/>
</dbReference>
<evidence type="ECO:0000256" key="1">
    <source>
        <dbReference type="ARBA" id="ARBA00022884"/>
    </source>
</evidence>
<evidence type="ECO:0000256" key="3">
    <source>
        <dbReference type="SAM" id="MobiDB-lite"/>
    </source>
</evidence>
<dbReference type="SMART" id="SM00360">
    <property type="entry name" value="RRM"/>
    <property type="match status" value="1"/>
</dbReference>
<comment type="caution">
    <text evidence="5">The sequence shown here is derived from an EMBL/GenBank/DDBJ whole genome shotgun (WGS) entry which is preliminary data.</text>
</comment>
<dbReference type="Gene3D" id="3.30.70.330">
    <property type="match status" value="1"/>
</dbReference>
<evidence type="ECO:0000313" key="5">
    <source>
        <dbReference type="EMBL" id="PVV01014.1"/>
    </source>
</evidence>
<keyword evidence="1 2" id="KW-0694">RNA-binding</keyword>
<organism evidence="5 6">
    <name type="scientific">Smittium megazygosporum</name>
    <dbReference type="NCBI Taxonomy" id="133381"/>
    <lineage>
        <taxon>Eukaryota</taxon>
        <taxon>Fungi</taxon>
        <taxon>Fungi incertae sedis</taxon>
        <taxon>Zoopagomycota</taxon>
        <taxon>Kickxellomycotina</taxon>
        <taxon>Harpellomycetes</taxon>
        <taxon>Harpellales</taxon>
        <taxon>Legeriomycetaceae</taxon>
        <taxon>Smittium</taxon>
    </lineage>
</organism>
<sequence length="166" mass="17972">MLSTFFRRANTSSIIKQAQRAYCVRALFVGNLSFQATEEELSKLFSGFVKVEEVKIPRHPDGRVRGFGFVSFGVGEKPAQENGSDYPTLPELEESLRVAKEVVTKLNGVDFHGRSLRVSLTQSRSAPRGTMGGPMGGMGRPMGGQMNQRGGRGGGPMGGMGGQRFE</sequence>
<evidence type="ECO:0000256" key="2">
    <source>
        <dbReference type="PROSITE-ProRule" id="PRU00176"/>
    </source>
</evidence>
<dbReference type="STRING" id="133381.A0A2T9Z8U7"/>
<dbReference type="AlphaFoldDB" id="A0A2T9Z8U7"/>
<accession>A0A2T9Z8U7</accession>
<dbReference type="InterPro" id="IPR000504">
    <property type="entry name" value="RRM_dom"/>
</dbReference>
<protein>
    <recommendedName>
        <fullName evidence="4">RRM domain-containing protein</fullName>
    </recommendedName>
</protein>
<feature type="region of interest" description="Disordered" evidence="3">
    <location>
        <begin position="120"/>
        <end position="139"/>
    </location>
</feature>
<feature type="domain" description="RRM" evidence="4">
    <location>
        <begin position="25"/>
        <end position="123"/>
    </location>
</feature>
<dbReference type="Proteomes" id="UP000245609">
    <property type="component" value="Unassembled WGS sequence"/>
</dbReference>
<evidence type="ECO:0000259" key="4">
    <source>
        <dbReference type="PROSITE" id="PS50102"/>
    </source>
</evidence>
<name>A0A2T9Z8U7_9FUNG</name>